<dbReference type="GO" id="GO:0005506">
    <property type="term" value="F:iron ion binding"/>
    <property type="evidence" value="ECO:0007669"/>
    <property type="project" value="InterPro"/>
</dbReference>
<protein>
    <recommendedName>
        <fullName evidence="15">Cytochrome P450</fullName>
    </recommendedName>
</protein>
<dbReference type="GO" id="GO:0004497">
    <property type="term" value="F:monooxygenase activity"/>
    <property type="evidence" value="ECO:0007669"/>
    <property type="project" value="UniProtKB-KW"/>
</dbReference>
<dbReference type="FunFam" id="1.10.630.10:FF:000023">
    <property type="entry name" value="Cytochrome P450 family protein"/>
    <property type="match status" value="1"/>
</dbReference>
<evidence type="ECO:0000256" key="4">
    <source>
        <dbReference type="ARBA" id="ARBA00022692"/>
    </source>
</evidence>
<dbReference type="GO" id="GO:0020037">
    <property type="term" value="F:heme binding"/>
    <property type="evidence" value="ECO:0007669"/>
    <property type="project" value="InterPro"/>
</dbReference>
<dbReference type="InterPro" id="IPR036396">
    <property type="entry name" value="Cyt_P450_sf"/>
</dbReference>
<dbReference type="CDD" id="cd20653">
    <property type="entry name" value="CYP81"/>
    <property type="match status" value="1"/>
</dbReference>
<dbReference type="PANTHER" id="PTHR47947:SF62">
    <property type="entry name" value="CYTOCHROME P450, FAMILY 81, SUBFAMILY D, POLYPEPTIDE 5"/>
    <property type="match status" value="1"/>
</dbReference>
<feature type="binding site" description="axial binding residue" evidence="11">
    <location>
        <position position="439"/>
    </location>
    <ligand>
        <name>heme</name>
        <dbReference type="ChEBI" id="CHEBI:30413"/>
    </ligand>
    <ligandPart>
        <name>Fe</name>
        <dbReference type="ChEBI" id="CHEBI:18248"/>
    </ligandPart>
</feature>
<accession>A0A7J6FVW8</accession>
<evidence type="ECO:0000256" key="7">
    <source>
        <dbReference type="ARBA" id="ARBA00023002"/>
    </source>
</evidence>
<proteinExistence type="inferred from homology"/>
<dbReference type="PANTHER" id="PTHR47947">
    <property type="entry name" value="CYTOCHROME P450 82C3-RELATED"/>
    <property type="match status" value="1"/>
</dbReference>
<keyword evidence="8 11" id="KW-0408">Iron</keyword>
<reference evidence="13 14" key="1">
    <citation type="journal article" date="2020" name="bioRxiv">
        <title>Sequence and annotation of 42 cannabis genomes reveals extensive copy number variation in cannabinoid synthesis and pathogen resistance genes.</title>
        <authorList>
            <person name="Mckernan K.J."/>
            <person name="Helbert Y."/>
            <person name="Kane L.T."/>
            <person name="Ebling H."/>
            <person name="Zhang L."/>
            <person name="Liu B."/>
            <person name="Eaton Z."/>
            <person name="Mclaughlin S."/>
            <person name="Kingan S."/>
            <person name="Baybayan P."/>
            <person name="Concepcion G."/>
            <person name="Jordan M."/>
            <person name="Riva A."/>
            <person name="Barbazuk W."/>
            <person name="Harkins T."/>
        </authorList>
    </citation>
    <scope>NUCLEOTIDE SEQUENCE [LARGE SCALE GENOMIC DNA]</scope>
    <source>
        <strain evidence="14">cv. Jamaican Lion 4</strain>
        <tissue evidence="13">Leaf</tissue>
    </source>
</reference>
<evidence type="ECO:0000256" key="2">
    <source>
        <dbReference type="ARBA" id="ARBA00010617"/>
    </source>
</evidence>
<dbReference type="AlphaFoldDB" id="A0A7J6FVW8"/>
<dbReference type="InterPro" id="IPR001128">
    <property type="entry name" value="Cyt_P450"/>
</dbReference>
<keyword evidence="4" id="KW-0812">Transmembrane</keyword>
<keyword evidence="3 11" id="KW-0349">Heme</keyword>
<comment type="caution">
    <text evidence="13">The sequence shown here is derived from an EMBL/GenBank/DDBJ whole genome shotgun (WGS) entry which is preliminary data.</text>
</comment>
<gene>
    <name evidence="13" type="ORF">F8388_007796</name>
</gene>
<dbReference type="Gene3D" id="1.10.630.10">
    <property type="entry name" value="Cytochrome P450"/>
    <property type="match status" value="1"/>
</dbReference>
<evidence type="ECO:0000256" key="3">
    <source>
        <dbReference type="ARBA" id="ARBA00022617"/>
    </source>
</evidence>
<keyword evidence="7 12" id="KW-0560">Oxidoreductase</keyword>
<evidence type="ECO:0000313" key="13">
    <source>
        <dbReference type="EMBL" id="KAF4373890.1"/>
    </source>
</evidence>
<dbReference type="PROSITE" id="PS00086">
    <property type="entry name" value="CYTOCHROME_P450"/>
    <property type="match status" value="1"/>
</dbReference>
<dbReference type="SUPFAM" id="SSF48264">
    <property type="entry name" value="Cytochrome P450"/>
    <property type="match status" value="1"/>
</dbReference>
<evidence type="ECO:0008006" key="15">
    <source>
        <dbReference type="Google" id="ProtNLM"/>
    </source>
</evidence>
<dbReference type="GO" id="GO:0016020">
    <property type="term" value="C:membrane"/>
    <property type="evidence" value="ECO:0007669"/>
    <property type="project" value="UniProtKB-SubCell"/>
</dbReference>
<sequence length="566" mass="64540">MIFSYLLTPLLTLTLIISIVVLSFKTEKRQYKNLPPTPPSLPIIGHLHLVKPPIHRALHNLSTKYGEIFLLRFGFRRVVVVSSSSIAQECLTKNDIVFANRPHFLLAKHVGYNSSNVVDCSYGEHWRNLRRIGAIEIFSSGRLNLFINSRRDEVIRLLKKLSCQDSNRVELKSMFQELTFNIITRMVAGKRYCGDDVANEEEAKLFRDTLRTFMEFNGAGNAADFLPILNWIPINNFENKVKRLGKTMDSLLEGLIKEHKSNKDENRMNTVIEHLLSLQDSQPEYYTNEIIKGFVMQSIAGGTDTSALTLEWAMSNLLNHPHVLEKVKAEIDSEIGQRQLMEESDISKLPYLQCVISETFRLYPVGPLLVPHYSSNDCNICGYDVPRDTILLVNIWAIHRDPKLWEDAENFKPERFENINIENEFGYKLMPFGVGRRSCPGRGLASRVIGLALGSLIQCFDWEKVDHNKIDMTEGKGLTMPKVVSLEAIYGNVRFETTPVSLYGTLLPLVDARVGFGSQQLQLNERDPMIIVEKLLVWRAGAGLELRLNQDKYVFSSNLLLSLYLF</sequence>
<name>A0A7J6FVW8_CANSA</name>
<keyword evidence="10" id="KW-0472">Membrane</keyword>
<dbReference type="InterPro" id="IPR017972">
    <property type="entry name" value="Cyt_P450_CS"/>
</dbReference>
<comment type="cofactor">
    <cofactor evidence="11">
        <name>heme</name>
        <dbReference type="ChEBI" id="CHEBI:30413"/>
    </cofactor>
</comment>
<evidence type="ECO:0000256" key="11">
    <source>
        <dbReference type="PIRSR" id="PIRSR602401-1"/>
    </source>
</evidence>
<evidence type="ECO:0000256" key="5">
    <source>
        <dbReference type="ARBA" id="ARBA00022723"/>
    </source>
</evidence>
<evidence type="ECO:0000256" key="12">
    <source>
        <dbReference type="RuleBase" id="RU000461"/>
    </source>
</evidence>
<comment type="similarity">
    <text evidence="2 12">Belongs to the cytochrome P450 family.</text>
</comment>
<dbReference type="InterPro" id="IPR002401">
    <property type="entry name" value="Cyt_P450_E_grp-I"/>
</dbReference>
<comment type="subcellular location">
    <subcellularLocation>
        <location evidence="1">Membrane</location>
        <topology evidence="1">Single-pass membrane protein</topology>
    </subcellularLocation>
</comment>
<evidence type="ECO:0000256" key="10">
    <source>
        <dbReference type="ARBA" id="ARBA00023136"/>
    </source>
</evidence>
<evidence type="ECO:0000256" key="9">
    <source>
        <dbReference type="ARBA" id="ARBA00023033"/>
    </source>
</evidence>
<keyword evidence="9 12" id="KW-0503">Monooxygenase</keyword>
<evidence type="ECO:0000256" key="6">
    <source>
        <dbReference type="ARBA" id="ARBA00022989"/>
    </source>
</evidence>
<evidence type="ECO:0000256" key="8">
    <source>
        <dbReference type="ARBA" id="ARBA00023004"/>
    </source>
</evidence>
<organism evidence="13 14">
    <name type="scientific">Cannabis sativa</name>
    <name type="common">Hemp</name>
    <name type="synonym">Marijuana</name>
    <dbReference type="NCBI Taxonomy" id="3483"/>
    <lineage>
        <taxon>Eukaryota</taxon>
        <taxon>Viridiplantae</taxon>
        <taxon>Streptophyta</taxon>
        <taxon>Embryophyta</taxon>
        <taxon>Tracheophyta</taxon>
        <taxon>Spermatophyta</taxon>
        <taxon>Magnoliopsida</taxon>
        <taxon>eudicotyledons</taxon>
        <taxon>Gunneridae</taxon>
        <taxon>Pentapetalae</taxon>
        <taxon>rosids</taxon>
        <taxon>fabids</taxon>
        <taxon>Rosales</taxon>
        <taxon>Cannabaceae</taxon>
        <taxon>Cannabis</taxon>
    </lineage>
</organism>
<evidence type="ECO:0000313" key="14">
    <source>
        <dbReference type="Proteomes" id="UP000525078"/>
    </source>
</evidence>
<keyword evidence="5 11" id="KW-0479">Metal-binding</keyword>
<dbReference type="EMBL" id="JAATIP010000098">
    <property type="protein sequence ID" value="KAF4373890.1"/>
    <property type="molecule type" value="Genomic_DNA"/>
</dbReference>
<evidence type="ECO:0000256" key="1">
    <source>
        <dbReference type="ARBA" id="ARBA00004167"/>
    </source>
</evidence>
<dbReference type="PRINTS" id="PR00385">
    <property type="entry name" value="P450"/>
</dbReference>
<dbReference type="GO" id="GO:0016705">
    <property type="term" value="F:oxidoreductase activity, acting on paired donors, with incorporation or reduction of molecular oxygen"/>
    <property type="evidence" value="ECO:0007669"/>
    <property type="project" value="InterPro"/>
</dbReference>
<dbReference type="Pfam" id="PF00067">
    <property type="entry name" value="p450"/>
    <property type="match status" value="1"/>
</dbReference>
<dbReference type="PRINTS" id="PR00463">
    <property type="entry name" value="EP450I"/>
</dbReference>
<keyword evidence="6" id="KW-1133">Transmembrane helix</keyword>
<dbReference type="Proteomes" id="UP000525078">
    <property type="component" value="Unassembled WGS sequence"/>
</dbReference>
<dbReference type="InterPro" id="IPR050651">
    <property type="entry name" value="Plant_Cytochrome_P450_Monoox"/>
</dbReference>